<evidence type="ECO:0000256" key="1">
    <source>
        <dbReference type="ARBA" id="ARBA00008059"/>
    </source>
</evidence>
<evidence type="ECO:0000313" key="5">
    <source>
        <dbReference type="EMBL" id="MDX8337490.1"/>
    </source>
</evidence>
<dbReference type="SMART" id="SM00382">
    <property type="entry name" value="AAA"/>
    <property type="match status" value="1"/>
</dbReference>
<accession>A0ABU4WEA0</accession>
<dbReference type="InterPro" id="IPR047661">
    <property type="entry name" value="IstB"/>
</dbReference>
<comment type="similarity">
    <text evidence="1">Belongs to the IS21/IS1162 putative ATP-binding protein family.</text>
</comment>
<dbReference type="InterPro" id="IPR002611">
    <property type="entry name" value="IstB_ATP-bd"/>
</dbReference>
<protein>
    <submittedName>
        <fullName evidence="5">IS21-like element helper ATPase IstB</fullName>
    </submittedName>
</protein>
<evidence type="ECO:0000313" key="6">
    <source>
        <dbReference type="Proteomes" id="UP001279681"/>
    </source>
</evidence>
<dbReference type="PIRSF" id="PIRSF003073">
    <property type="entry name" value="DNAC_TnpB_IstB"/>
    <property type="match status" value="1"/>
</dbReference>
<dbReference type="SUPFAM" id="SSF52540">
    <property type="entry name" value="P-loop containing nucleoside triphosphate hydrolases"/>
    <property type="match status" value="1"/>
</dbReference>
<dbReference type="Gene3D" id="3.40.50.300">
    <property type="entry name" value="P-loop containing nucleotide triphosphate hydrolases"/>
    <property type="match status" value="1"/>
</dbReference>
<dbReference type="InterPro" id="IPR027417">
    <property type="entry name" value="P-loop_NTPase"/>
</dbReference>
<feature type="domain" description="AAA+ ATPase" evidence="4">
    <location>
        <begin position="98"/>
        <end position="235"/>
    </location>
</feature>
<dbReference type="PANTHER" id="PTHR30050">
    <property type="entry name" value="CHROMOSOMAL REPLICATION INITIATOR PROTEIN DNAA"/>
    <property type="match status" value="1"/>
</dbReference>
<evidence type="ECO:0000256" key="2">
    <source>
        <dbReference type="ARBA" id="ARBA00022741"/>
    </source>
</evidence>
<proteinExistence type="inferred from homology"/>
<dbReference type="InterPro" id="IPR003593">
    <property type="entry name" value="AAA+_ATPase"/>
</dbReference>
<dbReference type="InterPro" id="IPR028350">
    <property type="entry name" value="DNAC/IstB-like"/>
</dbReference>
<dbReference type="RefSeq" id="WP_320314815.1">
    <property type="nucleotide sequence ID" value="NZ_JAVIKH010000057.1"/>
</dbReference>
<name>A0ABU4WEA0_9FUSO</name>
<dbReference type="NCBIfam" id="NF038214">
    <property type="entry name" value="IS21_help_AAA"/>
    <property type="match status" value="1"/>
</dbReference>
<keyword evidence="6" id="KW-1185">Reference proteome</keyword>
<dbReference type="CDD" id="cd00009">
    <property type="entry name" value="AAA"/>
    <property type="match status" value="1"/>
</dbReference>
<dbReference type="Pfam" id="PF01695">
    <property type="entry name" value="IstB_IS21"/>
    <property type="match status" value="1"/>
</dbReference>
<dbReference type="Proteomes" id="UP001279681">
    <property type="component" value="Unassembled WGS sequence"/>
</dbReference>
<keyword evidence="2" id="KW-0547">Nucleotide-binding</keyword>
<comment type="caution">
    <text evidence="5">The sequence shown here is derived from an EMBL/GenBank/DDBJ whole genome shotgun (WGS) entry which is preliminary data.</text>
</comment>
<sequence length="248" mass="29199">MLNQELKELAIQLNLNNLRDNLDDYLSNAEQSNVSYCEFLKNVFKMEIEEREAKKYKMRLKKASLPYHKDFSDFDFNFQKSISKKKINILCEMQWIDRLFKLIFLGPPGIGKTRIMVSLGVEALKKGYDVFFVSMTDLIDILKYRKDSYKYNLLYKRILNAQVLLLDEIGYLPISKEEANLFFQLISKLDEKVAMVITSNKTFSEWTEFLGDPALATAVLDRLSFRCEIFNLTGNSYRLEKREHLFNE</sequence>
<keyword evidence="3" id="KW-0067">ATP-binding</keyword>
<gene>
    <name evidence="5" type="primary">istB</name>
    <name evidence="5" type="ORF">RFV38_13475</name>
</gene>
<reference evidence="6" key="1">
    <citation type="submission" date="2023-07" db="EMBL/GenBank/DDBJ databases">
        <authorList>
            <person name="Colorado M.A."/>
            <person name="Villamil L.M."/>
            <person name="Melo J.F."/>
            <person name="Rodriguez J.A."/>
            <person name="Ruiz R.Y."/>
        </authorList>
    </citation>
    <scope>NUCLEOTIDE SEQUENCE [LARGE SCALE GENOMIC DNA]</scope>
    <source>
        <strain evidence="6">C33</strain>
    </source>
</reference>
<dbReference type="PANTHER" id="PTHR30050:SF4">
    <property type="entry name" value="ATP-BINDING PROTEIN RV3427C IN INSERTION SEQUENCE-RELATED"/>
    <property type="match status" value="1"/>
</dbReference>
<dbReference type="EMBL" id="JAVIKH010000057">
    <property type="protein sequence ID" value="MDX8337490.1"/>
    <property type="molecule type" value="Genomic_DNA"/>
</dbReference>
<evidence type="ECO:0000256" key="3">
    <source>
        <dbReference type="ARBA" id="ARBA00022840"/>
    </source>
</evidence>
<organism evidence="5 6">
    <name type="scientific">Candidatus Cetobacterium colombiensis</name>
    <dbReference type="NCBI Taxonomy" id="3073100"/>
    <lineage>
        <taxon>Bacteria</taxon>
        <taxon>Fusobacteriati</taxon>
        <taxon>Fusobacteriota</taxon>
        <taxon>Fusobacteriia</taxon>
        <taxon>Fusobacteriales</taxon>
        <taxon>Fusobacteriaceae</taxon>
        <taxon>Cetobacterium</taxon>
    </lineage>
</organism>
<evidence type="ECO:0000259" key="4">
    <source>
        <dbReference type="SMART" id="SM00382"/>
    </source>
</evidence>